<evidence type="ECO:0000256" key="8">
    <source>
        <dbReference type="SAM" id="MobiDB-lite"/>
    </source>
</evidence>
<dbReference type="AlphaFoldDB" id="L5KK00"/>
<evidence type="ECO:0000313" key="11">
    <source>
        <dbReference type="Proteomes" id="UP000010552"/>
    </source>
</evidence>
<proteinExistence type="inferred from homology"/>
<dbReference type="GO" id="GO:0003712">
    <property type="term" value="F:transcription coregulator activity"/>
    <property type="evidence" value="ECO:0007669"/>
    <property type="project" value="TreeGrafter"/>
</dbReference>
<feature type="region of interest" description="Disordered" evidence="8">
    <location>
        <begin position="122"/>
        <end position="278"/>
    </location>
</feature>
<feature type="region of interest" description="Disordered" evidence="8">
    <location>
        <begin position="839"/>
        <end position="976"/>
    </location>
</feature>
<keyword evidence="4" id="KW-0805">Transcription regulation</keyword>
<evidence type="ECO:0000313" key="10">
    <source>
        <dbReference type="EMBL" id="ELK11959.1"/>
    </source>
</evidence>
<feature type="domain" description="Fibronectin type-III" evidence="9">
    <location>
        <begin position="1113"/>
        <end position="1219"/>
    </location>
</feature>
<evidence type="ECO:0000256" key="4">
    <source>
        <dbReference type="ARBA" id="ARBA00023015"/>
    </source>
</evidence>
<evidence type="ECO:0000256" key="1">
    <source>
        <dbReference type="ARBA" id="ARBA00004123"/>
    </source>
</evidence>
<dbReference type="PANTHER" id="PTHR23210">
    <property type="entry name" value="ACTIVATING TRANSCRIPTION FACTOR 7 INTERACTING PROTEIN"/>
    <property type="match status" value="1"/>
</dbReference>
<dbReference type="GO" id="GO:0005634">
    <property type="term" value="C:nucleus"/>
    <property type="evidence" value="ECO:0007669"/>
    <property type="project" value="UniProtKB-SubCell"/>
</dbReference>
<dbReference type="Pfam" id="PF16788">
    <property type="entry name" value="ATF7IP_BD"/>
    <property type="match status" value="1"/>
</dbReference>
<dbReference type="InterPro" id="IPR031870">
    <property type="entry name" value="ATF7IP_BD"/>
</dbReference>
<dbReference type="Pfam" id="PF16794">
    <property type="entry name" value="fn3_4"/>
    <property type="match status" value="1"/>
</dbReference>
<dbReference type="Proteomes" id="UP000010552">
    <property type="component" value="Unassembled WGS sequence"/>
</dbReference>
<dbReference type="InterPro" id="IPR026085">
    <property type="entry name" value="ATF7-int"/>
</dbReference>
<feature type="compositionally biased region" description="Polar residues" evidence="8">
    <location>
        <begin position="182"/>
        <end position="191"/>
    </location>
</feature>
<protein>
    <submittedName>
        <fullName evidence="10">Activating transcription factor 7-interacting protein 1</fullName>
    </submittedName>
</protein>
<dbReference type="InterPro" id="IPR056565">
    <property type="entry name" value="Fn3_ATF7IP"/>
</dbReference>
<feature type="compositionally biased region" description="Polar residues" evidence="8">
    <location>
        <begin position="429"/>
        <end position="439"/>
    </location>
</feature>
<dbReference type="InterPro" id="IPR013783">
    <property type="entry name" value="Ig-like_fold"/>
</dbReference>
<evidence type="ECO:0000256" key="2">
    <source>
        <dbReference type="ARBA" id="ARBA00010344"/>
    </source>
</evidence>
<dbReference type="InParanoid" id="L5KK00"/>
<accession>L5KK00</accession>
<reference evidence="11" key="1">
    <citation type="journal article" date="2013" name="Science">
        <title>Comparative analysis of bat genomes provides insight into the evolution of flight and immunity.</title>
        <authorList>
            <person name="Zhang G."/>
            <person name="Cowled C."/>
            <person name="Shi Z."/>
            <person name="Huang Z."/>
            <person name="Bishop-Lilly K.A."/>
            <person name="Fang X."/>
            <person name="Wynne J.W."/>
            <person name="Xiong Z."/>
            <person name="Baker M.L."/>
            <person name="Zhao W."/>
            <person name="Tachedjian M."/>
            <person name="Zhu Y."/>
            <person name="Zhou P."/>
            <person name="Jiang X."/>
            <person name="Ng J."/>
            <person name="Yang L."/>
            <person name="Wu L."/>
            <person name="Xiao J."/>
            <person name="Feng Y."/>
            <person name="Chen Y."/>
            <person name="Sun X."/>
            <person name="Zhang Y."/>
            <person name="Marsh G.A."/>
            <person name="Crameri G."/>
            <person name="Broder C.C."/>
            <person name="Frey K.G."/>
            <person name="Wang L.F."/>
            <person name="Wang J."/>
        </authorList>
    </citation>
    <scope>NUCLEOTIDE SEQUENCE [LARGE SCALE GENOMIC DNA]</scope>
</reference>
<feature type="region of interest" description="Disordered" evidence="8">
    <location>
        <begin position="416"/>
        <end position="521"/>
    </location>
</feature>
<sequence length="1223" mass="131951">MDSIEEPQKKVFKARKTMRVSDRQQLEAVYKVKEELLKTDVKLLNGNHENGDLDPTSPLENMDYINDKDEVNGIEELCFDPEKKSEWKETPCTLNVNVKNKPDDDLTCAPLSPNNITSELVSKLTAAPTSGDPASGDLATGDTASGDLTSGDLASEILTSSDSTACDPTSGDPTSPEPASADPTSCDSTFASGIVASDDPASGELASGELTSGDLASGDPVADETTSDKPTSDKPTSESAFDPMFEPTSLLLCEPVPETDITEPTSNKGDDFLEKNGDDEKLDHIFSFDEQNKADSNIDADKETLETDDRIICSDLPPKNEKKVEEDAITEPTLGEEAISSSMEIDQSKKNEDENSTDLAETISENVLKDDKNENILENTDSMETDEIIPILEKLAPAEDELSCFSKTCLLPIDETNPDMEEKMEGSFGSPSKQESSESLPKEAFLVLSDEEDISGEKDEPEVISQNETCSPEVESNEKDRKPEEEEQVTHEDERPSEKIEFSRRKRSKSEDMDNVQSKRRRYMEEEYEAEFQVKITAKGDINQKLQKVVQWLLEEKLCALQCAVFDKTLAELKTRVEKIECNKRHKTVLTELQAKIARLTKRFGAAKEDLKKRQENPSNPPVPVSPGKSVVDVNSSNNVPYRNAGTVRQLLEFKRNVSESAPPSFQTSVNTVSSTSLVTPQTVVSSQPKLQTPVTSGSLTATSILPAPNTATVVATTQVPTGNPQPTISLQPLPVILHVPVAVSSQPQLLQSHPGTLVTNQPSGNVEFISVQSPPAVSGLTKNPVSLPSLPNPTKPNNAPSVPSSSIQRNSPASAAPLGTTLAVQAVPTAHSIVQATRTSLPTVGPSGLYSPSNNRGPIQMKIPISAFSTSSPSEQNSTTTPRIENQTNKTVDTSVNKKAADSTSQSGKATGGDSGGVIDLTMDDEENGASQDPKKLNHTPVSTMGSSQPVFRPLQPIQPAPPLQPSGVPTSGPSQTTIHLLPTAPTTVNVTHRPVTQVTTRLPVPRAPANHQVVYTTLPAPPAQAPLRGTVMQAPAVRQVNPQNSVTVRVPQATTYVVNNGLTLGSTGPQLTVHHRPPQVHTEPPRPVHPAPLPEAPQPQRLPPEAASTSLPQKPHLKLARVQSQNGIVLSWSVLEVDRSCATVDSYHLYAYHEEPSATVPSQWKKIGEVKALPLPMACTLTQFVSGSKYYFAVRAKDIYGRFGPFCDPQSTDVISSSQSS</sequence>
<feature type="compositionally biased region" description="Pro residues" evidence="8">
    <location>
        <begin position="1087"/>
        <end position="1104"/>
    </location>
</feature>
<dbReference type="eggNOG" id="ENOG502QSM2">
    <property type="taxonomic scope" value="Eukaryota"/>
</dbReference>
<feature type="compositionally biased region" description="Polar residues" evidence="8">
    <location>
        <begin position="796"/>
        <end position="814"/>
    </location>
</feature>
<dbReference type="PANTHER" id="PTHR23210:SF22">
    <property type="entry name" value="ACTIVATING TRANSCRIPTION FACTOR 7-INTERACTING PROTEIN 1"/>
    <property type="match status" value="1"/>
</dbReference>
<evidence type="ECO:0000256" key="7">
    <source>
        <dbReference type="ARBA" id="ARBA00023242"/>
    </source>
</evidence>
<dbReference type="Gene3D" id="2.60.40.10">
    <property type="entry name" value="Immunoglobulins"/>
    <property type="match status" value="1"/>
</dbReference>
<dbReference type="GO" id="GO:0006355">
    <property type="term" value="P:regulation of DNA-templated transcription"/>
    <property type="evidence" value="ECO:0007669"/>
    <property type="project" value="TreeGrafter"/>
</dbReference>
<feature type="compositionally biased region" description="Basic and acidic residues" evidence="8">
    <location>
        <begin position="268"/>
        <end position="278"/>
    </location>
</feature>
<feature type="compositionally biased region" description="Basic and acidic residues" evidence="8">
    <location>
        <begin position="226"/>
        <end position="236"/>
    </location>
</feature>
<dbReference type="PROSITE" id="PS50853">
    <property type="entry name" value="FN3"/>
    <property type="match status" value="1"/>
</dbReference>
<gene>
    <name evidence="10" type="ORF">PAL_GLEAN10015635</name>
</gene>
<feature type="region of interest" description="Disordered" evidence="8">
    <location>
        <begin position="309"/>
        <end position="381"/>
    </location>
</feature>
<feature type="region of interest" description="Disordered" evidence="8">
    <location>
        <begin position="95"/>
        <end position="114"/>
    </location>
</feature>
<feature type="compositionally biased region" description="Basic and acidic residues" evidence="8">
    <location>
        <begin position="309"/>
        <end position="326"/>
    </location>
</feature>
<feature type="compositionally biased region" description="Polar residues" evidence="8">
    <location>
        <begin position="157"/>
        <end position="173"/>
    </location>
</feature>
<keyword evidence="11" id="KW-1185">Reference proteome</keyword>
<evidence type="ECO:0000256" key="6">
    <source>
        <dbReference type="ARBA" id="ARBA00023163"/>
    </source>
</evidence>
<feature type="compositionally biased region" description="Acidic residues" evidence="8">
    <location>
        <begin position="449"/>
        <end position="462"/>
    </location>
</feature>
<evidence type="ECO:0000256" key="5">
    <source>
        <dbReference type="ARBA" id="ARBA00023159"/>
    </source>
</evidence>
<dbReference type="GO" id="GO:0005667">
    <property type="term" value="C:transcription regulator complex"/>
    <property type="evidence" value="ECO:0007669"/>
    <property type="project" value="TreeGrafter"/>
</dbReference>
<evidence type="ECO:0000259" key="9">
    <source>
        <dbReference type="PROSITE" id="PS50853"/>
    </source>
</evidence>
<feature type="compositionally biased region" description="Polar residues" evidence="8">
    <location>
        <begin position="941"/>
        <end position="951"/>
    </location>
</feature>
<dbReference type="InterPro" id="IPR036116">
    <property type="entry name" value="FN3_sf"/>
</dbReference>
<feature type="compositionally biased region" description="Polar residues" evidence="8">
    <location>
        <begin position="778"/>
        <end position="787"/>
    </location>
</feature>
<feature type="compositionally biased region" description="Basic and acidic residues" evidence="8">
    <location>
        <begin position="476"/>
        <end position="503"/>
    </location>
</feature>
<dbReference type="FunCoup" id="L5KK00">
    <property type="interactions" value="3146"/>
</dbReference>
<feature type="compositionally biased region" description="Polar residues" evidence="8">
    <location>
        <begin position="868"/>
        <end position="910"/>
    </location>
</feature>
<dbReference type="STRING" id="9402.L5KK00"/>
<comment type="similarity">
    <text evidence="2">Belongs to the MCAF family.</text>
</comment>
<organism evidence="10 11">
    <name type="scientific">Pteropus alecto</name>
    <name type="common">Black flying fox</name>
    <dbReference type="NCBI Taxonomy" id="9402"/>
    <lineage>
        <taxon>Eukaryota</taxon>
        <taxon>Metazoa</taxon>
        <taxon>Chordata</taxon>
        <taxon>Craniata</taxon>
        <taxon>Vertebrata</taxon>
        <taxon>Euteleostomi</taxon>
        <taxon>Mammalia</taxon>
        <taxon>Eutheria</taxon>
        <taxon>Laurasiatheria</taxon>
        <taxon>Chiroptera</taxon>
        <taxon>Yinpterochiroptera</taxon>
        <taxon>Pteropodoidea</taxon>
        <taxon>Pteropodidae</taxon>
        <taxon>Pteropodinae</taxon>
        <taxon>Pteropus</taxon>
    </lineage>
</organism>
<name>L5KK00_PTEAL</name>
<keyword evidence="6" id="KW-0804">Transcription</keyword>
<feature type="region of interest" description="Disordered" evidence="8">
    <location>
        <begin position="609"/>
        <end position="630"/>
    </location>
</feature>
<keyword evidence="5" id="KW-0010">Activator</keyword>
<feature type="region of interest" description="Disordered" evidence="8">
    <location>
        <begin position="1069"/>
        <end position="1113"/>
    </location>
</feature>
<dbReference type="SUPFAM" id="SSF49265">
    <property type="entry name" value="Fibronectin type III"/>
    <property type="match status" value="1"/>
</dbReference>
<comment type="subcellular location">
    <subcellularLocation>
        <location evidence="1">Nucleus</location>
    </subcellularLocation>
</comment>
<feature type="region of interest" description="Disordered" evidence="8">
    <location>
        <begin position="778"/>
        <end position="815"/>
    </location>
</feature>
<dbReference type="EMBL" id="KB030666">
    <property type="protein sequence ID" value="ELK11959.1"/>
    <property type="molecule type" value="Genomic_DNA"/>
</dbReference>
<evidence type="ECO:0000256" key="3">
    <source>
        <dbReference type="ARBA" id="ARBA00022491"/>
    </source>
</evidence>
<dbReference type="InterPro" id="IPR003961">
    <property type="entry name" value="FN3_dom"/>
</dbReference>
<keyword evidence="7" id="KW-0539">Nucleus</keyword>
<keyword evidence="3" id="KW-0678">Repressor</keyword>